<gene>
    <name evidence="2" type="ORF">CODIS_28950</name>
</gene>
<accession>A0A7Z1AEK0</accession>
<dbReference type="AlphaFoldDB" id="A0A7Z1AEK0"/>
<dbReference type="OrthoDB" id="7467011at2"/>
<dbReference type="SUPFAM" id="SSF53850">
    <property type="entry name" value="Periplasmic binding protein-like II"/>
    <property type="match status" value="1"/>
</dbReference>
<keyword evidence="1" id="KW-0732">Signal</keyword>
<dbReference type="EMBL" id="MARB01000016">
    <property type="protein sequence ID" value="ODJ86937.1"/>
    <property type="molecule type" value="Genomic_DNA"/>
</dbReference>
<dbReference type="PANTHER" id="PTHR35841">
    <property type="entry name" value="PHOSPHONATES-BINDING PERIPLASMIC PROTEIN"/>
    <property type="match status" value="1"/>
</dbReference>
<name>A0A7Z1AEK0_9GAMM</name>
<sequence length="306" mass="34913">MKYRVAYSYLLSCCLLLTTILTHSAPLPDRYTDNPSIGYFGRMSKILFDANVTDTTIATDMIIRKVFGMMDMKSEIKIYEDRNALIHDLSENRVDAVFTNTIDHFALDHLINSDYIYTLIYGSSAHQKAYLLTRKKDRIKNLVDLRGKKISIPNGHDLGRLFLDVELRKQGLPGLDNYFSSIKQTIDTNTAVVDLFFGKSDCALVSDVAFELAAELNKQIPQDLKVLIASDYMIPQIIAINKNVPHSIFKKVDEFLVKAHENPRIKHLLSLFRAKKFVKLEQNQLIESRSLLDEHEVLLKQAGTTK</sequence>
<feature type="signal peptide" evidence="1">
    <location>
        <begin position="1"/>
        <end position="24"/>
    </location>
</feature>
<dbReference type="Gene3D" id="3.40.190.10">
    <property type="entry name" value="Periplasmic binding protein-like II"/>
    <property type="match status" value="2"/>
</dbReference>
<evidence type="ECO:0000256" key="1">
    <source>
        <dbReference type="SAM" id="SignalP"/>
    </source>
</evidence>
<dbReference type="PANTHER" id="PTHR35841:SF1">
    <property type="entry name" value="PHOSPHONATES-BINDING PERIPLASMIC PROTEIN"/>
    <property type="match status" value="1"/>
</dbReference>
<proteinExistence type="predicted"/>
<evidence type="ECO:0000313" key="2">
    <source>
        <dbReference type="EMBL" id="ODJ86937.1"/>
    </source>
</evidence>
<organism evidence="2 3">
    <name type="scientific">Candidatus Thiodiazotropha endolucinida</name>
    <dbReference type="NCBI Taxonomy" id="1655433"/>
    <lineage>
        <taxon>Bacteria</taxon>
        <taxon>Pseudomonadati</taxon>
        <taxon>Pseudomonadota</taxon>
        <taxon>Gammaproteobacteria</taxon>
        <taxon>Chromatiales</taxon>
        <taxon>Sedimenticolaceae</taxon>
        <taxon>Candidatus Thiodiazotropha</taxon>
    </lineage>
</organism>
<reference evidence="2 3" key="1">
    <citation type="submission" date="2016-06" db="EMBL/GenBank/DDBJ databases">
        <title>Genome sequence of endosymbiont of Candidatus Endolucinida thiodiazotropha.</title>
        <authorList>
            <person name="Poehlein A."/>
            <person name="Koenig S."/>
            <person name="Heiden S.E."/>
            <person name="Thuermer A."/>
            <person name="Voget S."/>
            <person name="Daniel R."/>
            <person name="Markert S."/>
            <person name="Gros O."/>
            <person name="Schweder T."/>
        </authorList>
    </citation>
    <scope>NUCLEOTIDE SEQUENCE [LARGE SCALE GENOMIC DNA]</scope>
    <source>
        <strain evidence="2 3">COS</strain>
    </source>
</reference>
<keyword evidence="3" id="KW-1185">Reference proteome</keyword>
<protein>
    <submittedName>
        <fullName evidence="2">ABC transporter, phosphonate, periplasmic substrate-binding protein</fullName>
    </submittedName>
</protein>
<feature type="chain" id="PRO_5030832103" evidence="1">
    <location>
        <begin position="25"/>
        <end position="306"/>
    </location>
</feature>
<evidence type="ECO:0000313" key="3">
    <source>
        <dbReference type="Proteomes" id="UP000094769"/>
    </source>
</evidence>
<comment type="caution">
    <text evidence="2">The sequence shown here is derived from an EMBL/GenBank/DDBJ whole genome shotgun (WGS) entry which is preliminary data.</text>
</comment>
<dbReference type="Proteomes" id="UP000094769">
    <property type="component" value="Unassembled WGS sequence"/>
</dbReference>
<dbReference type="Pfam" id="PF12974">
    <property type="entry name" value="Phosphonate-bd"/>
    <property type="match status" value="1"/>
</dbReference>